<comment type="similarity">
    <text evidence="1">Belongs to the tryptophan dimethylallyltransferase family.</text>
</comment>
<sequence length="484" mass="55065">MFLCLKSYLPKAWRTRNTTYPLSSQSQVVSACETKRTSEQKHNYQGSFGCQAIVDNNKDRSASGCSLEKSTEAFRSLARWLGSSDEDAAFWWHTTGRLLGLLLSEASYDLHSQYQALLLYNRYIVTSLGPRPADKGLHKIWKSYMTDDHSPIEFSWNWSDSTKAPRIRCTMEAIPSDVDSIDHFNQGAVIQLAHRLRVTLPYSDWQLFDYFTNAFRLRPDSTSEAAVQAESRGYRSSMFLGFEFERSQVAVKAYFAPAVETGDSQWSAIVRSVKTLERGPIEFPALFELDNFLASSPEGRQVNVEGLAIDCVPLSQSRLKVYARSSLTSFDSVRTYMTIGGKLSYSETVWRQLHDLWCLLLGLDEADPMEEDLPFNDHMTAGMMYNYDIKAGNALPEPKLYINIRHYGRNDLDILQGLTAFMEKHGRADFTSNYRRAVDGFCTYRSLDRECGVQTYISCAVQNETLSLTSYLSPQVYHRSGFQS</sequence>
<dbReference type="AlphaFoldDB" id="A0A8H3G7I6"/>
<dbReference type="SFLD" id="SFLDS00036">
    <property type="entry name" value="Aromatic_Prenyltransferase"/>
    <property type="match status" value="1"/>
</dbReference>
<feature type="binding site" evidence="3">
    <location>
        <position position="254"/>
    </location>
    <ligand>
        <name>dimethylallyl diphosphate</name>
        <dbReference type="ChEBI" id="CHEBI:57623"/>
    </ligand>
</feature>
<evidence type="ECO:0000256" key="1">
    <source>
        <dbReference type="ARBA" id="ARBA00010209"/>
    </source>
</evidence>
<dbReference type="EMBL" id="CAJPDR010000382">
    <property type="protein sequence ID" value="CAF9934543.1"/>
    <property type="molecule type" value="Genomic_DNA"/>
</dbReference>
<dbReference type="PANTHER" id="PTHR40627:SF4">
    <property type="entry name" value="PRENYLTRANSFERASE ASQH1-RELATED"/>
    <property type="match status" value="1"/>
</dbReference>
<keyword evidence="2" id="KW-0808">Transferase</keyword>
<dbReference type="PROSITE" id="PS51257">
    <property type="entry name" value="PROKAR_LIPOPROTEIN"/>
    <property type="match status" value="1"/>
</dbReference>
<feature type="binding site" evidence="3">
    <location>
        <position position="322"/>
    </location>
    <ligand>
        <name>dimethylallyl diphosphate</name>
        <dbReference type="ChEBI" id="CHEBI:57623"/>
    </ligand>
</feature>
<comment type="caution">
    <text evidence="4">The sequence shown here is derived from an EMBL/GenBank/DDBJ whole genome shotgun (WGS) entry which is preliminary data.</text>
</comment>
<dbReference type="GO" id="GO:0016765">
    <property type="term" value="F:transferase activity, transferring alkyl or aryl (other than methyl) groups"/>
    <property type="evidence" value="ECO:0007669"/>
    <property type="project" value="InterPro"/>
</dbReference>
<reference evidence="4" key="1">
    <citation type="submission" date="2021-03" db="EMBL/GenBank/DDBJ databases">
        <authorList>
            <person name="Tagirdzhanova G."/>
        </authorList>
    </citation>
    <scope>NUCLEOTIDE SEQUENCE</scope>
</reference>
<dbReference type="SFLD" id="SFLDG01162">
    <property type="entry name" value="I"/>
    <property type="match status" value="1"/>
</dbReference>
<organism evidence="4 5">
    <name type="scientific">Alectoria fallacina</name>
    <dbReference type="NCBI Taxonomy" id="1903189"/>
    <lineage>
        <taxon>Eukaryota</taxon>
        <taxon>Fungi</taxon>
        <taxon>Dikarya</taxon>
        <taxon>Ascomycota</taxon>
        <taxon>Pezizomycotina</taxon>
        <taxon>Lecanoromycetes</taxon>
        <taxon>OSLEUM clade</taxon>
        <taxon>Lecanoromycetidae</taxon>
        <taxon>Lecanorales</taxon>
        <taxon>Lecanorineae</taxon>
        <taxon>Parmeliaceae</taxon>
        <taxon>Alectoria</taxon>
    </lineage>
</organism>
<dbReference type="CDD" id="cd13929">
    <property type="entry name" value="PT-DMATS_CymD"/>
    <property type="match status" value="1"/>
</dbReference>
<protein>
    <submittedName>
        <fullName evidence="4">Uncharacterized protein</fullName>
    </submittedName>
</protein>
<name>A0A8H3G7I6_9LECA</name>
<feature type="binding site" evidence="3">
    <location>
        <position position="153"/>
    </location>
    <ligand>
        <name>L-tryptophan</name>
        <dbReference type="ChEBI" id="CHEBI:57912"/>
    </ligand>
</feature>
<proteinExistence type="inferred from homology"/>
<feature type="binding site" evidence="3">
    <location>
        <position position="401"/>
    </location>
    <ligand>
        <name>dimethylallyl diphosphate</name>
        <dbReference type="ChEBI" id="CHEBI:57623"/>
    </ligand>
</feature>
<dbReference type="InterPro" id="IPR017795">
    <property type="entry name" value="ABBA_NscD-like"/>
</dbReference>
<dbReference type="InterPro" id="IPR012148">
    <property type="entry name" value="ABBA_DMATS-like"/>
</dbReference>
<feature type="binding site" evidence="3">
    <location>
        <position position="320"/>
    </location>
    <ligand>
        <name>dimethylallyl diphosphate</name>
        <dbReference type="ChEBI" id="CHEBI:57623"/>
    </ligand>
</feature>
<evidence type="ECO:0000256" key="3">
    <source>
        <dbReference type="PIRSR" id="PIRSR000509-1"/>
    </source>
</evidence>
<gene>
    <name evidence="4" type="ORF">ALECFALPRED_006020</name>
</gene>
<evidence type="ECO:0000313" key="5">
    <source>
        <dbReference type="Proteomes" id="UP000664203"/>
    </source>
</evidence>
<feature type="binding site" evidence="3">
    <location>
        <position position="318"/>
    </location>
    <ligand>
        <name>dimethylallyl diphosphate</name>
        <dbReference type="ChEBI" id="CHEBI:57623"/>
    </ligand>
</feature>
<dbReference type="Proteomes" id="UP000664203">
    <property type="component" value="Unassembled WGS sequence"/>
</dbReference>
<dbReference type="OrthoDB" id="3354387at2759"/>
<dbReference type="InterPro" id="IPR033964">
    <property type="entry name" value="ABBA"/>
</dbReference>
<dbReference type="PIRSF" id="PIRSF000509">
    <property type="entry name" value="Trp_DMAT"/>
    <property type="match status" value="1"/>
</dbReference>
<evidence type="ECO:0000313" key="4">
    <source>
        <dbReference type="EMBL" id="CAF9934543.1"/>
    </source>
</evidence>
<dbReference type="NCBIfam" id="TIGR03429">
    <property type="entry name" value="arom_pren_DMATS"/>
    <property type="match status" value="1"/>
</dbReference>
<dbReference type="PANTHER" id="PTHR40627">
    <property type="entry name" value="INDOLE PRENYLTRANSFERASE TDIB-RELATED"/>
    <property type="match status" value="1"/>
</dbReference>
<accession>A0A8H3G7I6</accession>
<feature type="binding site" evidence="3">
    <location>
        <position position="252"/>
    </location>
    <ligand>
        <name>dimethylallyl diphosphate</name>
        <dbReference type="ChEBI" id="CHEBI:57623"/>
    </ligand>
</feature>
<dbReference type="GO" id="GO:0009820">
    <property type="term" value="P:alkaloid metabolic process"/>
    <property type="evidence" value="ECO:0007669"/>
    <property type="project" value="InterPro"/>
</dbReference>
<dbReference type="Pfam" id="PF11991">
    <property type="entry name" value="Trp_DMAT"/>
    <property type="match status" value="1"/>
</dbReference>
<keyword evidence="5" id="KW-1185">Reference proteome</keyword>
<evidence type="ECO:0000256" key="2">
    <source>
        <dbReference type="ARBA" id="ARBA00022679"/>
    </source>
</evidence>
<feature type="binding site" evidence="3">
    <location>
        <position position="168"/>
    </location>
    <ligand>
        <name>dimethylallyl diphosphate</name>
        <dbReference type="ChEBI" id="CHEBI:57623"/>
    </ligand>
</feature>